<sequence>MAAVDRGGHILICARVRIFERFIAAQHDAKLSSVRGLH</sequence>
<accession>I3XAM4</accession>
<dbReference type="Proteomes" id="UP000006180">
    <property type="component" value="Chromosome"/>
</dbReference>
<dbReference type="EMBL" id="CP003563">
    <property type="protein sequence ID" value="AFL52930.1"/>
    <property type="molecule type" value="Genomic_DNA"/>
</dbReference>
<organism evidence="1 2">
    <name type="scientific">Sinorhizobium fredii (strain USDA 257)</name>
    <dbReference type="NCBI Taxonomy" id="1185652"/>
    <lineage>
        <taxon>Bacteria</taxon>
        <taxon>Pseudomonadati</taxon>
        <taxon>Pseudomonadota</taxon>
        <taxon>Alphaproteobacteria</taxon>
        <taxon>Hyphomicrobiales</taxon>
        <taxon>Rhizobiaceae</taxon>
        <taxon>Sinorhizobium/Ensifer group</taxon>
        <taxon>Sinorhizobium</taxon>
    </lineage>
</organism>
<evidence type="ECO:0000313" key="2">
    <source>
        <dbReference type="Proteomes" id="UP000006180"/>
    </source>
</evidence>
<dbReference type="HOGENOM" id="CLU_3333065_0_0_5"/>
<name>I3XAM4_SINF2</name>
<gene>
    <name evidence="1" type="ORF">USDA257_c43920</name>
</gene>
<proteinExistence type="predicted"/>
<evidence type="ECO:0000313" key="1">
    <source>
        <dbReference type="EMBL" id="AFL52930.1"/>
    </source>
</evidence>
<dbReference type="PATRIC" id="fig|1185652.3.peg.4558"/>
<dbReference type="STRING" id="1185652.USDA257_c43920"/>
<dbReference type="AlphaFoldDB" id="I3XAM4"/>
<protein>
    <submittedName>
        <fullName evidence="1">Uncharacterized protein</fullName>
    </submittedName>
</protein>
<reference evidence="1 2" key="1">
    <citation type="journal article" date="2012" name="J. Bacteriol.">
        <title>Complete genome sequence of the broad-host-range strain Sinorhizobium fredii USDA257.</title>
        <authorList>
            <person name="Schuldes J."/>
            <person name="Rodriguez Orbegoso M."/>
            <person name="Schmeisser C."/>
            <person name="Krishnan H.B."/>
            <person name="Daniel R."/>
            <person name="Streit W.R."/>
        </authorList>
    </citation>
    <scope>NUCLEOTIDE SEQUENCE [LARGE SCALE GENOMIC DNA]</scope>
    <source>
        <strain evidence="1 2">USDA 257</strain>
    </source>
</reference>
<dbReference type="KEGG" id="sfd:USDA257_c43920"/>